<evidence type="ECO:0000256" key="2">
    <source>
        <dbReference type="ARBA" id="ARBA00022490"/>
    </source>
</evidence>
<evidence type="ECO:0000256" key="3">
    <source>
        <dbReference type="ARBA" id="ARBA00022723"/>
    </source>
</evidence>
<evidence type="ECO:0000256" key="1">
    <source>
        <dbReference type="ARBA" id="ARBA00004496"/>
    </source>
</evidence>
<gene>
    <name evidence="6" type="ORF">HQ43_08305</name>
</gene>
<dbReference type="PANTHER" id="PTHR36438:SF1">
    <property type="entry name" value="IRON-SULFUR CLUSTER REPAIR PROTEIN YTFE"/>
    <property type="match status" value="1"/>
</dbReference>
<comment type="caution">
    <text evidence="6">The sequence shown here is derived from an EMBL/GenBank/DDBJ whole genome shotgun (WGS) entry which is preliminary data.</text>
</comment>
<sequence>MYNGRSKMADLISENYNMLLLMNRFGIPLGVGEKSIAEVCRENSVDLETFLYVVHYLSSRTTGDNMDLHRRISIPQLIVYLRNSHDYFLHYRLPELRSKLLNALEEAPQDVVYVIIKFFDEYEDEVRKHMSYEDKYVFPYATKLINGEKDSKYNIDIFRKKHDQIELKIKELKNILIKYYPTQSGYKLHSVLYDIFACQIELYDHNHVEDHVFIPAVAKLEEEMSDSLV</sequence>
<accession>A0ABR4XK30</accession>
<dbReference type="InterPro" id="IPR019903">
    <property type="entry name" value="RIC_family"/>
</dbReference>
<keyword evidence="7" id="KW-1185">Reference proteome</keyword>
<feature type="domain" description="Hemerythrin-like" evidence="5">
    <location>
        <begin position="81"/>
        <end position="216"/>
    </location>
</feature>
<evidence type="ECO:0000256" key="4">
    <source>
        <dbReference type="ARBA" id="ARBA00023004"/>
    </source>
</evidence>
<evidence type="ECO:0000259" key="5">
    <source>
        <dbReference type="Pfam" id="PF01814"/>
    </source>
</evidence>
<keyword evidence="3" id="KW-0479">Metal-binding</keyword>
<protein>
    <submittedName>
        <fullName evidence="6">Cation-binding protein</fullName>
    </submittedName>
</protein>
<evidence type="ECO:0000313" key="7">
    <source>
        <dbReference type="Proteomes" id="UP000030101"/>
    </source>
</evidence>
<proteinExistence type="predicted"/>
<organism evidence="6 7">
    <name type="scientific">Porphyromonas canoris</name>
    <dbReference type="NCBI Taxonomy" id="36875"/>
    <lineage>
        <taxon>Bacteria</taxon>
        <taxon>Pseudomonadati</taxon>
        <taxon>Bacteroidota</taxon>
        <taxon>Bacteroidia</taxon>
        <taxon>Bacteroidales</taxon>
        <taxon>Porphyromonadaceae</taxon>
        <taxon>Porphyromonas</taxon>
    </lineage>
</organism>
<dbReference type="Pfam" id="PF01814">
    <property type="entry name" value="Hemerythrin"/>
    <property type="match status" value="1"/>
</dbReference>
<dbReference type="Gene3D" id="1.20.120.520">
    <property type="entry name" value="nmb1532 protein domain like"/>
    <property type="match status" value="1"/>
</dbReference>
<evidence type="ECO:0000313" key="6">
    <source>
        <dbReference type="EMBL" id="KGN92036.1"/>
    </source>
</evidence>
<dbReference type="PANTHER" id="PTHR36438">
    <property type="entry name" value="IRON-SULFUR CLUSTER REPAIR PROTEIN YTFE"/>
    <property type="match status" value="1"/>
</dbReference>
<dbReference type="InterPro" id="IPR012312">
    <property type="entry name" value="Hemerythrin-like"/>
</dbReference>
<dbReference type="Proteomes" id="UP000030101">
    <property type="component" value="Unassembled WGS sequence"/>
</dbReference>
<keyword evidence="4" id="KW-0408">Iron</keyword>
<dbReference type="EMBL" id="JQZV01000013">
    <property type="protein sequence ID" value="KGN92036.1"/>
    <property type="molecule type" value="Genomic_DNA"/>
</dbReference>
<reference evidence="6 7" key="1">
    <citation type="submission" date="2014-08" db="EMBL/GenBank/DDBJ databases">
        <title>Porphyromonas canoris strain:OH2762 Genome sequencing.</title>
        <authorList>
            <person name="Wallis C."/>
            <person name="Deusch O."/>
            <person name="O'Flynn C."/>
            <person name="Davis I."/>
            <person name="Jospin G."/>
            <person name="Darling A.E."/>
            <person name="Coil D.A."/>
            <person name="Alexiev A."/>
            <person name="Horsfall A."/>
            <person name="Kirkwood N."/>
            <person name="Harris S."/>
            <person name="Eisen J.A."/>
        </authorList>
    </citation>
    <scope>NUCLEOTIDE SEQUENCE [LARGE SCALE GENOMIC DNA]</scope>
    <source>
        <strain evidence="7">COT-108 OH2762</strain>
    </source>
</reference>
<comment type="subcellular location">
    <subcellularLocation>
        <location evidence="1">Cytoplasm</location>
    </subcellularLocation>
</comment>
<keyword evidence="2" id="KW-0963">Cytoplasm</keyword>
<name>A0ABR4XK30_9PORP</name>